<feature type="region of interest" description="Disordered" evidence="6">
    <location>
        <begin position="148"/>
        <end position="216"/>
    </location>
</feature>
<gene>
    <name evidence="8" type="ORF">BGZ99_008564</name>
</gene>
<dbReference type="InterPro" id="IPR050815">
    <property type="entry name" value="TF_fung"/>
</dbReference>
<evidence type="ECO:0000313" key="8">
    <source>
        <dbReference type="EMBL" id="KAG0327014.1"/>
    </source>
</evidence>
<feature type="compositionally biased region" description="Basic and acidic residues" evidence="6">
    <location>
        <begin position="860"/>
        <end position="878"/>
    </location>
</feature>
<evidence type="ECO:0000256" key="6">
    <source>
        <dbReference type="SAM" id="MobiDB-lite"/>
    </source>
</evidence>
<protein>
    <recommendedName>
        <fullName evidence="7">Zn(2)-C6 fungal-type domain-containing protein</fullName>
    </recommendedName>
</protein>
<keyword evidence="4" id="KW-0804">Transcription</keyword>
<accession>A0A9P6UYZ3</accession>
<feature type="region of interest" description="Disordered" evidence="6">
    <location>
        <begin position="792"/>
        <end position="818"/>
    </location>
</feature>
<feature type="region of interest" description="Disordered" evidence="6">
    <location>
        <begin position="849"/>
        <end position="909"/>
    </location>
</feature>
<name>A0A9P6UYZ3_9FUNG</name>
<dbReference type="Pfam" id="PF00172">
    <property type="entry name" value="Zn_clus"/>
    <property type="match status" value="1"/>
</dbReference>
<feature type="compositionally biased region" description="Polar residues" evidence="6">
    <location>
        <begin position="731"/>
        <end position="741"/>
    </location>
</feature>
<dbReference type="GO" id="GO:0005634">
    <property type="term" value="C:nucleus"/>
    <property type="evidence" value="ECO:0007669"/>
    <property type="project" value="UniProtKB-SubCell"/>
</dbReference>
<feature type="domain" description="Zn(2)-C6 fungal-type" evidence="7">
    <location>
        <begin position="69"/>
        <end position="99"/>
    </location>
</feature>
<dbReference type="EMBL" id="JAAAIP010000067">
    <property type="protein sequence ID" value="KAG0327014.1"/>
    <property type="molecule type" value="Genomic_DNA"/>
</dbReference>
<feature type="compositionally biased region" description="Basic and acidic residues" evidence="6">
    <location>
        <begin position="792"/>
        <end position="805"/>
    </location>
</feature>
<feature type="region of interest" description="Disordered" evidence="6">
    <location>
        <begin position="430"/>
        <end position="508"/>
    </location>
</feature>
<evidence type="ECO:0000256" key="4">
    <source>
        <dbReference type="ARBA" id="ARBA00023163"/>
    </source>
</evidence>
<evidence type="ECO:0000259" key="7">
    <source>
        <dbReference type="PROSITE" id="PS50048"/>
    </source>
</evidence>
<dbReference type="AlphaFoldDB" id="A0A9P6UYZ3"/>
<dbReference type="InterPro" id="IPR001138">
    <property type="entry name" value="Zn2Cys6_DnaBD"/>
</dbReference>
<organism evidence="8 9">
    <name type="scientific">Dissophora globulifera</name>
    <dbReference type="NCBI Taxonomy" id="979702"/>
    <lineage>
        <taxon>Eukaryota</taxon>
        <taxon>Fungi</taxon>
        <taxon>Fungi incertae sedis</taxon>
        <taxon>Mucoromycota</taxon>
        <taxon>Mortierellomycotina</taxon>
        <taxon>Mortierellomycetes</taxon>
        <taxon>Mortierellales</taxon>
        <taxon>Mortierellaceae</taxon>
        <taxon>Dissophora</taxon>
    </lineage>
</organism>
<dbReference type="OrthoDB" id="2123952at2759"/>
<reference evidence="8" key="1">
    <citation type="journal article" date="2020" name="Fungal Divers.">
        <title>Resolving the Mortierellaceae phylogeny through synthesis of multi-gene phylogenetics and phylogenomics.</title>
        <authorList>
            <person name="Vandepol N."/>
            <person name="Liber J."/>
            <person name="Desiro A."/>
            <person name="Na H."/>
            <person name="Kennedy M."/>
            <person name="Barry K."/>
            <person name="Grigoriev I.V."/>
            <person name="Miller A.N."/>
            <person name="O'Donnell K."/>
            <person name="Stajich J.E."/>
            <person name="Bonito G."/>
        </authorList>
    </citation>
    <scope>NUCLEOTIDE SEQUENCE</scope>
    <source>
        <strain evidence="8">REB-010B</strain>
    </source>
</reference>
<evidence type="ECO:0000256" key="2">
    <source>
        <dbReference type="ARBA" id="ARBA00022723"/>
    </source>
</evidence>
<keyword evidence="5" id="KW-0539">Nucleus</keyword>
<feature type="region of interest" description="Disordered" evidence="6">
    <location>
        <begin position="979"/>
        <end position="1031"/>
    </location>
</feature>
<dbReference type="GO" id="GO:0008270">
    <property type="term" value="F:zinc ion binding"/>
    <property type="evidence" value="ECO:0007669"/>
    <property type="project" value="InterPro"/>
</dbReference>
<dbReference type="PROSITE" id="PS00463">
    <property type="entry name" value="ZN2_CY6_FUNGAL_1"/>
    <property type="match status" value="1"/>
</dbReference>
<dbReference type="PANTHER" id="PTHR47338:SF5">
    <property type="entry name" value="ZN(II)2CYS6 TRANSCRIPTION FACTOR (EUROFUNG)"/>
    <property type="match status" value="1"/>
</dbReference>
<dbReference type="PROSITE" id="PS50048">
    <property type="entry name" value="ZN2_CY6_FUNGAL_2"/>
    <property type="match status" value="1"/>
</dbReference>
<dbReference type="Gene3D" id="4.10.240.10">
    <property type="entry name" value="Zn(2)-C6 fungal-type DNA-binding domain"/>
    <property type="match status" value="1"/>
</dbReference>
<proteinExistence type="predicted"/>
<dbReference type="Proteomes" id="UP000738325">
    <property type="component" value="Unassembled WGS sequence"/>
</dbReference>
<evidence type="ECO:0000256" key="1">
    <source>
        <dbReference type="ARBA" id="ARBA00004123"/>
    </source>
</evidence>
<dbReference type="CDD" id="cd00067">
    <property type="entry name" value="GAL4"/>
    <property type="match status" value="1"/>
</dbReference>
<dbReference type="GO" id="GO:0000981">
    <property type="term" value="F:DNA-binding transcription factor activity, RNA polymerase II-specific"/>
    <property type="evidence" value="ECO:0007669"/>
    <property type="project" value="InterPro"/>
</dbReference>
<feature type="compositionally biased region" description="Polar residues" evidence="6">
    <location>
        <begin position="154"/>
        <end position="167"/>
    </location>
</feature>
<feature type="compositionally biased region" description="Basic and acidic residues" evidence="6">
    <location>
        <begin position="12"/>
        <end position="32"/>
    </location>
</feature>
<feature type="compositionally biased region" description="Polar residues" evidence="6">
    <location>
        <begin position="714"/>
        <end position="723"/>
    </location>
</feature>
<evidence type="ECO:0000256" key="5">
    <source>
        <dbReference type="ARBA" id="ARBA00023242"/>
    </source>
</evidence>
<feature type="compositionally biased region" description="Low complexity" evidence="6">
    <location>
        <begin position="989"/>
        <end position="1002"/>
    </location>
</feature>
<comment type="subcellular location">
    <subcellularLocation>
        <location evidence="1">Nucleus</location>
    </subcellularLocation>
</comment>
<dbReference type="GO" id="GO:0003677">
    <property type="term" value="F:DNA binding"/>
    <property type="evidence" value="ECO:0007669"/>
    <property type="project" value="InterPro"/>
</dbReference>
<dbReference type="InterPro" id="IPR007219">
    <property type="entry name" value="XnlR_reg_dom"/>
</dbReference>
<keyword evidence="2" id="KW-0479">Metal-binding</keyword>
<dbReference type="Pfam" id="PF04082">
    <property type="entry name" value="Fungal_trans"/>
    <property type="match status" value="1"/>
</dbReference>
<feature type="compositionally biased region" description="Low complexity" evidence="6">
    <location>
        <begin position="48"/>
        <end position="59"/>
    </location>
</feature>
<feature type="compositionally biased region" description="Polar residues" evidence="6">
    <location>
        <begin position="924"/>
        <end position="944"/>
    </location>
</feature>
<evidence type="ECO:0000256" key="3">
    <source>
        <dbReference type="ARBA" id="ARBA00023015"/>
    </source>
</evidence>
<comment type="caution">
    <text evidence="8">The sequence shown here is derived from an EMBL/GenBank/DDBJ whole genome shotgun (WGS) entry which is preliminary data.</text>
</comment>
<dbReference type="SMART" id="SM00066">
    <property type="entry name" value="GAL4"/>
    <property type="match status" value="1"/>
</dbReference>
<dbReference type="SUPFAM" id="SSF57701">
    <property type="entry name" value="Zn2/Cys6 DNA-binding domain"/>
    <property type="match status" value="1"/>
</dbReference>
<dbReference type="CDD" id="cd12148">
    <property type="entry name" value="fungal_TF_MHR"/>
    <property type="match status" value="1"/>
</dbReference>
<feature type="region of interest" description="Disordered" evidence="6">
    <location>
        <begin position="1"/>
        <end position="62"/>
    </location>
</feature>
<sequence length="1031" mass="112316">MPKSKPLAASKGIEDRQSSESGDDHDHDQYDDHDMDQDNDNDHDQDTANDVNAANNGAAPIKRKRLTQACDPCRKKKIKCNGVKPSCAHCTKLNATCTYLPSTKKRGPRQGYIELLERRLDKMEQLLQHGPAAIDPELLDSKSILSSRLRPGNHRSSSPTEDSASTAKESRARVEPEDRYFGATAGFTTQQANYDKQNDPSKTVAEAKSGSQSTLSRRDWGKNPIYGIKDELPRKEILDHLVELFFDSIYFQLPIIHPGTFMKQYKEGKVSPNLLNSMCAAVARFSQHPDVVTTPKFLAGEPFAASVRGNLLSSIDIPTVSNVQSLLLLSMYEYGAARGPRAWMFGGMAVRQAQELGLNREDSSPVFHLNGDWVMRETRRRTFWACFMFDVLASSSSGRPRMMDERDCEVLLPSEDHDWCDERPVVTEMLDDGEDSSSGTEQEPSATSGAAGDGSTLHNMDNAEAAQRLNASEGEKKTPSATATTNHIEPDSANGVQDAGMQSPKSKKQAAGHVLSSFAYLIRIVAVLGKVSQYVNRPRSKKAIPPNQRGSEFSIIDAALTAWHKSVPPHLAYSIENGKMVMDKGEGCLIVFMHVIYNTAVVLLHRPILAADKAVFSMDSSFVENSLNQCSDAASKVSDVLEFVQAHITNAFASDPTVAARARRSLSIHVKVLQTMKSYWSMADKFFYIIRDLYSIQSKISSSASATSDAKSQRNQARPTNASAGGVKGSSEVSGISQESPPVTDGLKEGAVSTGAIASGKLASISSFLKSDSGLVALWRRATEMQVLDEAKQESRRLSMSEDAAKQPLGIGEKKLDPQDLALQDHRDRMNALEIQQINQEFDRRWKSKLEAPASSTAADRAEASGRDSDEAEDHRQDAPSSKRGRKNGEPANLKVAKQAKLAHTAKSSQLEVRKVQSLLNVDNTDTTHASGGSALSTGVSSAEPSGEQPSKLPHQTTYRHSVVQQPPQLQQGSYILHPMQIQPPSGPPASSGSAGSILGAGDISHHLGNVYGQQNQQRDSLGPSIDLIQS</sequence>
<evidence type="ECO:0000313" key="9">
    <source>
        <dbReference type="Proteomes" id="UP000738325"/>
    </source>
</evidence>
<feature type="region of interest" description="Disordered" evidence="6">
    <location>
        <begin position="924"/>
        <end position="962"/>
    </location>
</feature>
<keyword evidence="3" id="KW-0805">Transcription regulation</keyword>
<feature type="region of interest" description="Disordered" evidence="6">
    <location>
        <begin position="705"/>
        <end position="748"/>
    </location>
</feature>
<feature type="compositionally biased region" description="Polar residues" evidence="6">
    <location>
        <begin position="436"/>
        <end position="448"/>
    </location>
</feature>
<keyword evidence="9" id="KW-1185">Reference proteome</keyword>
<feature type="compositionally biased region" description="Polar residues" evidence="6">
    <location>
        <begin position="186"/>
        <end position="195"/>
    </location>
</feature>
<dbReference type="InterPro" id="IPR036864">
    <property type="entry name" value="Zn2-C6_fun-type_DNA-bd_sf"/>
</dbReference>
<dbReference type="SMART" id="SM00906">
    <property type="entry name" value="Fungal_trans"/>
    <property type="match status" value="1"/>
</dbReference>
<dbReference type="GO" id="GO:0006351">
    <property type="term" value="P:DNA-templated transcription"/>
    <property type="evidence" value="ECO:0007669"/>
    <property type="project" value="InterPro"/>
</dbReference>
<dbReference type="PANTHER" id="PTHR47338">
    <property type="entry name" value="ZN(II)2CYS6 TRANSCRIPTION FACTOR (EUROFUNG)-RELATED"/>
    <property type="match status" value="1"/>
</dbReference>
<feature type="compositionally biased region" description="Basic and acidic residues" evidence="6">
    <location>
        <begin position="168"/>
        <end position="180"/>
    </location>
</feature>